<dbReference type="RefSeq" id="WP_239103952.1">
    <property type="nucleotide sequence ID" value="NZ_BAAAGP010000006.1"/>
</dbReference>
<evidence type="ECO:0000313" key="1">
    <source>
        <dbReference type="EMBL" id="GIH42553.1"/>
    </source>
</evidence>
<sequence length="201" mass="21648">MNSHSSSVSWVRVTHDDLPDQALPQGRIPIIDHNPIRALGDLPDAVGVGWGNNGNVMVARGDNLWNPNGPAQSTIPIVAIDSWESSRPCFTEIAPFPVGVDTWISLYLAITKNPNRGRFLFDSGTGTARLDWQTSQNQSSIDAARSVLDVIYQEEGTAYRSDLFGVGKVWGDDLTYHPLGGCVLGRGRTTTAACPDIGAST</sequence>
<reference evidence="1 2" key="1">
    <citation type="submission" date="2021-01" db="EMBL/GenBank/DDBJ databases">
        <title>Whole genome shotgun sequence of Microbispora corallina NBRC 16416.</title>
        <authorList>
            <person name="Komaki H."/>
            <person name="Tamura T."/>
        </authorList>
    </citation>
    <scope>NUCLEOTIDE SEQUENCE [LARGE SCALE GENOMIC DNA]</scope>
    <source>
        <strain evidence="1 2">NBRC 16416</strain>
    </source>
</reference>
<keyword evidence="2" id="KW-1185">Reference proteome</keyword>
<comment type="caution">
    <text evidence="1">The sequence shown here is derived from an EMBL/GenBank/DDBJ whole genome shotgun (WGS) entry which is preliminary data.</text>
</comment>
<dbReference type="SUPFAM" id="SSF54373">
    <property type="entry name" value="FAD-linked reductases, C-terminal domain"/>
    <property type="match status" value="1"/>
</dbReference>
<gene>
    <name evidence="1" type="ORF">Mco01_55530</name>
</gene>
<dbReference type="EMBL" id="BOOC01000031">
    <property type="protein sequence ID" value="GIH42553.1"/>
    <property type="molecule type" value="Genomic_DNA"/>
</dbReference>
<dbReference type="Proteomes" id="UP000603904">
    <property type="component" value="Unassembled WGS sequence"/>
</dbReference>
<name>A0ABQ4G647_9ACTN</name>
<dbReference type="Gene3D" id="3.30.410.10">
    <property type="entry name" value="Cholesterol Oxidase, domain 2"/>
    <property type="match status" value="1"/>
</dbReference>
<proteinExistence type="predicted"/>
<accession>A0ABQ4G647</accession>
<dbReference type="Pfam" id="PF22500">
    <property type="entry name" value="GMC_oxred_C_1st"/>
    <property type="match status" value="1"/>
</dbReference>
<evidence type="ECO:0000313" key="2">
    <source>
        <dbReference type="Proteomes" id="UP000603904"/>
    </source>
</evidence>
<organism evidence="1 2">
    <name type="scientific">Microbispora corallina</name>
    <dbReference type="NCBI Taxonomy" id="83302"/>
    <lineage>
        <taxon>Bacteria</taxon>
        <taxon>Bacillati</taxon>
        <taxon>Actinomycetota</taxon>
        <taxon>Actinomycetes</taxon>
        <taxon>Streptosporangiales</taxon>
        <taxon>Streptosporangiaceae</taxon>
        <taxon>Microbispora</taxon>
    </lineage>
</organism>
<protein>
    <submittedName>
        <fullName evidence="1">Uncharacterized protein</fullName>
    </submittedName>
</protein>